<keyword evidence="9 13" id="KW-1133">Transmembrane helix</keyword>
<protein>
    <recommendedName>
        <fullName evidence="4">Probable multidrug resistance protein NorM</fullName>
    </recommendedName>
    <alternativeName>
        <fullName evidence="12">Multidrug-efflux transporter</fullName>
    </alternativeName>
</protein>
<dbReference type="RefSeq" id="WP_343827365.1">
    <property type="nucleotide sequence ID" value="NZ_BAAACI010000007.1"/>
</dbReference>
<evidence type="ECO:0000256" key="7">
    <source>
        <dbReference type="ARBA" id="ARBA00022475"/>
    </source>
</evidence>
<feature type="transmembrane region" description="Helical" evidence="13">
    <location>
        <begin position="403"/>
        <end position="425"/>
    </location>
</feature>
<keyword evidence="11 13" id="KW-0472">Membrane</keyword>
<dbReference type="PANTHER" id="PTHR43298">
    <property type="entry name" value="MULTIDRUG RESISTANCE PROTEIN NORM-RELATED"/>
    <property type="match status" value="1"/>
</dbReference>
<dbReference type="NCBIfam" id="TIGR00797">
    <property type="entry name" value="matE"/>
    <property type="match status" value="1"/>
</dbReference>
<keyword evidence="7" id="KW-1003">Cell membrane</keyword>
<dbReference type="PIRSF" id="PIRSF006603">
    <property type="entry name" value="DinF"/>
    <property type="match status" value="1"/>
</dbReference>
<gene>
    <name evidence="14" type="ORF">GCM10008908_30670</name>
</gene>
<comment type="caution">
    <text evidence="14">The sequence shown here is derived from an EMBL/GenBank/DDBJ whole genome shotgun (WGS) entry which is preliminary data.</text>
</comment>
<feature type="transmembrane region" description="Helical" evidence="13">
    <location>
        <begin position="374"/>
        <end position="391"/>
    </location>
</feature>
<feature type="transmembrane region" description="Helical" evidence="13">
    <location>
        <begin position="73"/>
        <end position="96"/>
    </location>
</feature>
<comment type="similarity">
    <text evidence="3">Belongs to the multi antimicrobial extrusion (MATE) (TC 2.A.66.1) family.</text>
</comment>
<evidence type="ECO:0000256" key="9">
    <source>
        <dbReference type="ARBA" id="ARBA00022989"/>
    </source>
</evidence>
<evidence type="ECO:0000256" key="11">
    <source>
        <dbReference type="ARBA" id="ARBA00023136"/>
    </source>
</evidence>
<feature type="transmembrane region" description="Helical" evidence="13">
    <location>
        <begin position="208"/>
        <end position="230"/>
    </location>
</feature>
<evidence type="ECO:0000313" key="14">
    <source>
        <dbReference type="EMBL" id="GAA0776763.1"/>
    </source>
</evidence>
<evidence type="ECO:0000256" key="12">
    <source>
        <dbReference type="ARBA" id="ARBA00031636"/>
    </source>
</evidence>
<evidence type="ECO:0000256" key="6">
    <source>
        <dbReference type="ARBA" id="ARBA00022449"/>
    </source>
</evidence>
<evidence type="ECO:0000256" key="10">
    <source>
        <dbReference type="ARBA" id="ARBA00023065"/>
    </source>
</evidence>
<evidence type="ECO:0000313" key="15">
    <source>
        <dbReference type="Proteomes" id="UP001501047"/>
    </source>
</evidence>
<evidence type="ECO:0000256" key="4">
    <source>
        <dbReference type="ARBA" id="ARBA00020268"/>
    </source>
</evidence>
<evidence type="ECO:0000256" key="8">
    <source>
        <dbReference type="ARBA" id="ARBA00022692"/>
    </source>
</evidence>
<feature type="transmembrane region" description="Helical" evidence="13">
    <location>
        <begin position="149"/>
        <end position="174"/>
    </location>
</feature>
<proteinExistence type="inferred from homology"/>
<reference evidence="15" key="1">
    <citation type="journal article" date="2019" name="Int. J. Syst. Evol. Microbiol.">
        <title>The Global Catalogue of Microorganisms (GCM) 10K type strain sequencing project: providing services to taxonomists for standard genome sequencing and annotation.</title>
        <authorList>
            <consortium name="The Broad Institute Genomics Platform"/>
            <consortium name="The Broad Institute Genome Sequencing Center for Infectious Disease"/>
            <person name="Wu L."/>
            <person name="Ma J."/>
        </authorList>
    </citation>
    <scope>NUCLEOTIDE SEQUENCE [LARGE SCALE GENOMIC DNA]</scope>
    <source>
        <strain evidence="15">JCM 1417</strain>
    </source>
</reference>
<feature type="transmembrane region" description="Helical" evidence="13">
    <location>
        <begin position="108"/>
        <end position="129"/>
    </location>
</feature>
<keyword evidence="15" id="KW-1185">Reference proteome</keyword>
<dbReference type="Proteomes" id="UP001501047">
    <property type="component" value="Unassembled WGS sequence"/>
</dbReference>
<dbReference type="CDD" id="cd13138">
    <property type="entry name" value="MATE_yoeA_like"/>
    <property type="match status" value="1"/>
</dbReference>
<organism evidence="14 15">
    <name type="scientific">Clostridium subterminale</name>
    <dbReference type="NCBI Taxonomy" id="1550"/>
    <lineage>
        <taxon>Bacteria</taxon>
        <taxon>Bacillati</taxon>
        <taxon>Bacillota</taxon>
        <taxon>Clostridia</taxon>
        <taxon>Eubacteriales</taxon>
        <taxon>Clostridiaceae</taxon>
        <taxon>Clostridium</taxon>
    </lineage>
</organism>
<comment type="subcellular location">
    <subcellularLocation>
        <location evidence="2">Cell membrane</location>
        <topology evidence="2">Multi-pass membrane protein</topology>
    </subcellularLocation>
</comment>
<evidence type="ECO:0000256" key="13">
    <source>
        <dbReference type="SAM" id="Phobius"/>
    </source>
</evidence>
<evidence type="ECO:0000256" key="2">
    <source>
        <dbReference type="ARBA" id="ARBA00004651"/>
    </source>
</evidence>
<comment type="function">
    <text evidence="1">Multidrug efflux pump.</text>
</comment>
<keyword evidence="10" id="KW-0406">Ion transport</keyword>
<dbReference type="Pfam" id="PF01554">
    <property type="entry name" value="MatE"/>
    <property type="match status" value="2"/>
</dbReference>
<dbReference type="InterPro" id="IPR050222">
    <property type="entry name" value="MATE_MdtK"/>
</dbReference>
<keyword evidence="6" id="KW-0050">Antiport</keyword>
<dbReference type="PANTHER" id="PTHR43298:SF2">
    <property type="entry name" value="FMN_FAD EXPORTER YEEO-RELATED"/>
    <property type="match status" value="1"/>
</dbReference>
<name>A0ABP3W3W3_CLOSU</name>
<keyword evidence="5" id="KW-0813">Transport</keyword>
<evidence type="ECO:0000256" key="5">
    <source>
        <dbReference type="ARBA" id="ARBA00022448"/>
    </source>
</evidence>
<evidence type="ECO:0000256" key="1">
    <source>
        <dbReference type="ARBA" id="ARBA00003408"/>
    </source>
</evidence>
<dbReference type="EMBL" id="BAAACI010000007">
    <property type="protein sequence ID" value="GAA0776763.1"/>
    <property type="molecule type" value="Genomic_DNA"/>
</dbReference>
<evidence type="ECO:0000256" key="3">
    <source>
        <dbReference type="ARBA" id="ARBA00010199"/>
    </source>
</evidence>
<sequence>MNSEAITKGENKIKDTSITDMTIGNPFKILWTFSLPMLLSSLFQQLYNIVDSIVAGKFIGVNALAAVGASYPITALFIAVAVGSSMGCSVVVAQIFGSKKYTTMKSAISTAIISLTSLSIILTILGSIFCKPLMRLLHTPENIFSDSALYLQIYICGIIFLFLYNTATAIFNGLGDSKTPLYLLIFSSIFNIILDLVFVIVFKMGVSGVAWATFIAQGLSSILAIICLIMRLRKIEVTEKYPYFSNYILKRICRIAIPSIMQQSFISIGQICVQGLVNSYGSIVVAGYSAAFRVHTIALTSMSTMSSALSSFTAQNIGAKKISRVKEGYKAAVAITLSICGGILILFFIFAPKLIGLFVDSSGSIDVINVGTEFLRTLAPFYLVVGLKMVCDGVLRGAGAMKAFMFSTFSDLILRVAFSFILASMIGYSGIWWSFPLGWLVGTALSVYFYYRGTWKPSTV</sequence>
<dbReference type="InterPro" id="IPR048279">
    <property type="entry name" value="MdtK-like"/>
</dbReference>
<feature type="transmembrane region" description="Helical" evidence="13">
    <location>
        <begin position="331"/>
        <end position="354"/>
    </location>
</feature>
<feature type="transmembrane region" description="Helical" evidence="13">
    <location>
        <begin position="181"/>
        <end position="202"/>
    </location>
</feature>
<keyword evidence="8 13" id="KW-0812">Transmembrane</keyword>
<accession>A0ABP3W3W3</accession>
<dbReference type="InterPro" id="IPR002528">
    <property type="entry name" value="MATE_fam"/>
</dbReference>